<dbReference type="Proteomes" id="UP000283509">
    <property type="component" value="Unassembled WGS sequence"/>
</dbReference>
<dbReference type="OrthoDB" id="6355522at2759"/>
<dbReference type="PANTHER" id="PTHR46953:SF1">
    <property type="entry name" value="G-PROTEIN COUPLED RECEPTOR MTH-LIKE 1-RELATED"/>
    <property type="match status" value="1"/>
</dbReference>
<feature type="transmembrane region" description="Helical" evidence="2">
    <location>
        <begin position="660"/>
        <end position="679"/>
    </location>
</feature>
<sequence length="710" mass="78093">MKILVLPLLLLGVVCVLGIPPKPRCDTHAAGDCLEEDASAASDSAGPSAIGEGAEVEGETPDAFEETKEASPTSSDLPATYVLQTQGPQEEKDRQEGEDIAFEKVHDLLEEEEGGALGHDYYDYDLSSPTPVRKCCGADEFFSMQIQGCEDVGGDHMFLEAAGRLLLGEGGGGALSYITGRIPACPGTGKPPKVAQSSELVHQLLPHGHLRELDLGLTHDVDHYCLEMAAVSKEEVANAALVLASCPRSVSWHLRKCCALHQYLDRSSMECMDRPANSSSHDTLVRDFLPPDADAPHVHFNTERFQCLKGFPKIMRSHEVYLDEREQLCERDSSVCHQTSLFCLDHLWAEDEHPASMEAVAAVCVHNFFFKCCPPGHAYSEEGCVATHAPLSSKMMQLYELMDSDYGFPHSNDTCPHEVIWPHNRDIRWWINWSGQLNVDSHDSIFVTDRYCVDDFLDKDNETMTVAILCRAELENIIPCCKHGHNVLKVDGARNISCAGDDLGHQLLDESEVRGAGISRLVYSGFPVCRTGRALHVFYLPPVAEDDYARFSQGGQTADVVSVEGSCVLSTNSFRKEDYCLDYLVKANAKGQGRAPRPMVMVCPDAWESVSVHQEKYSITSVLLGISCSALIATVISLLSSRVRRGLVTVKKVNTLAGRILLSYVISYLFSFLLLAISMKAEVQQDAECHLIAGFTWNTSICLESLLLTM</sequence>
<dbReference type="PANTHER" id="PTHR46953">
    <property type="entry name" value="G-PROTEIN COUPLED RECEPTOR MTH-LIKE 1-RELATED"/>
    <property type="match status" value="1"/>
</dbReference>
<feature type="compositionally biased region" description="Polar residues" evidence="1">
    <location>
        <begin position="70"/>
        <end position="80"/>
    </location>
</feature>
<gene>
    <name evidence="4" type="ORF">C7M84_013775</name>
</gene>
<feature type="compositionally biased region" description="Acidic residues" evidence="1">
    <location>
        <begin position="54"/>
        <end position="64"/>
    </location>
</feature>
<evidence type="ECO:0000256" key="3">
    <source>
        <dbReference type="SAM" id="SignalP"/>
    </source>
</evidence>
<protein>
    <submittedName>
        <fullName evidence="4">Uncharacterized protein</fullName>
    </submittedName>
</protein>
<feature type="signal peptide" evidence="3">
    <location>
        <begin position="1"/>
        <end position="18"/>
    </location>
</feature>
<feature type="chain" id="PRO_5019086105" evidence="3">
    <location>
        <begin position="19"/>
        <end position="710"/>
    </location>
</feature>
<evidence type="ECO:0000256" key="1">
    <source>
        <dbReference type="SAM" id="MobiDB-lite"/>
    </source>
</evidence>
<keyword evidence="5" id="KW-1185">Reference proteome</keyword>
<evidence type="ECO:0000313" key="5">
    <source>
        <dbReference type="Proteomes" id="UP000283509"/>
    </source>
</evidence>
<feature type="compositionally biased region" description="Low complexity" evidence="1">
    <location>
        <begin position="39"/>
        <end position="49"/>
    </location>
</feature>
<evidence type="ECO:0000313" key="4">
    <source>
        <dbReference type="EMBL" id="ROT68102.1"/>
    </source>
</evidence>
<keyword evidence="2" id="KW-0812">Transmembrane</keyword>
<keyword evidence="2" id="KW-0472">Membrane</keyword>
<evidence type="ECO:0000256" key="2">
    <source>
        <dbReference type="SAM" id="Phobius"/>
    </source>
</evidence>
<keyword evidence="2" id="KW-1133">Transmembrane helix</keyword>
<feature type="region of interest" description="Disordered" evidence="1">
    <location>
        <begin position="38"/>
        <end position="80"/>
    </location>
</feature>
<comment type="caution">
    <text evidence="4">The sequence shown here is derived from an EMBL/GenBank/DDBJ whole genome shotgun (WGS) entry which is preliminary data.</text>
</comment>
<dbReference type="InterPro" id="IPR052808">
    <property type="entry name" value="GPCR_Mth-like"/>
</dbReference>
<feature type="transmembrane region" description="Helical" evidence="2">
    <location>
        <begin position="617"/>
        <end position="639"/>
    </location>
</feature>
<organism evidence="4 5">
    <name type="scientific">Penaeus vannamei</name>
    <name type="common">Whiteleg shrimp</name>
    <name type="synonym">Litopenaeus vannamei</name>
    <dbReference type="NCBI Taxonomy" id="6689"/>
    <lineage>
        <taxon>Eukaryota</taxon>
        <taxon>Metazoa</taxon>
        <taxon>Ecdysozoa</taxon>
        <taxon>Arthropoda</taxon>
        <taxon>Crustacea</taxon>
        <taxon>Multicrustacea</taxon>
        <taxon>Malacostraca</taxon>
        <taxon>Eumalacostraca</taxon>
        <taxon>Eucarida</taxon>
        <taxon>Decapoda</taxon>
        <taxon>Dendrobranchiata</taxon>
        <taxon>Penaeoidea</taxon>
        <taxon>Penaeidae</taxon>
        <taxon>Penaeus</taxon>
    </lineage>
</organism>
<dbReference type="EMBL" id="QCYY01002718">
    <property type="protein sequence ID" value="ROT68102.1"/>
    <property type="molecule type" value="Genomic_DNA"/>
</dbReference>
<name>A0A423SV61_PENVA</name>
<reference evidence="4 5" key="1">
    <citation type="submission" date="2018-04" db="EMBL/GenBank/DDBJ databases">
        <authorList>
            <person name="Zhang X."/>
            <person name="Yuan J."/>
            <person name="Li F."/>
            <person name="Xiang J."/>
        </authorList>
    </citation>
    <scope>NUCLEOTIDE SEQUENCE [LARGE SCALE GENOMIC DNA]</scope>
    <source>
        <tissue evidence="4">Muscle</tissue>
    </source>
</reference>
<dbReference type="AlphaFoldDB" id="A0A423SV61"/>
<proteinExistence type="predicted"/>
<reference evidence="4 5" key="2">
    <citation type="submission" date="2019-01" db="EMBL/GenBank/DDBJ databases">
        <title>The decoding of complex shrimp genome reveals the adaptation for benthos swimmer, frequently molting mechanism and breeding impact on genome.</title>
        <authorList>
            <person name="Sun Y."/>
            <person name="Gao Y."/>
            <person name="Yu Y."/>
        </authorList>
    </citation>
    <scope>NUCLEOTIDE SEQUENCE [LARGE SCALE GENOMIC DNA]</scope>
    <source>
        <tissue evidence="4">Muscle</tissue>
    </source>
</reference>
<keyword evidence="3" id="KW-0732">Signal</keyword>
<accession>A0A423SV61</accession>